<feature type="transmembrane region" description="Helical" evidence="1">
    <location>
        <begin position="116"/>
        <end position="137"/>
    </location>
</feature>
<feature type="transmembrane region" description="Helical" evidence="1">
    <location>
        <begin position="206"/>
        <end position="231"/>
    </location>
</feature>
<accession>A0A1G8LPD1</accession>
<reference evidence="2 3" key="1">
    <citation type="submission" date="2016-10" db="EMBL/GenBank/DDBJ databases">
        <authorList>
            <person name="de Groot N.N."/>
        </authorList>
    </citation>
    <scope>NUCLEOTIDE SEQUENCE [LARGE SCALE GENOMIC DNA]</scope>
    <source>
        <strain evidence="2 3">NP_1H</strain>
    </source>
</reference>
<feature type="transmembrane region" description="Helical" evidence="1">
    <location>
        <begin position="149"/>
        <end position="167"/>
    </location>
</feature>
<feature type="transmembrane region" description="Helical" evidence="1">
    <location>
        <begin position="347"/>
        <end position="372"/>
    </location>
</feature>
<evidence type="ECO:0000313" key="3">
    <source>
        <dbReference type="Proteomes" id="UP000199258"/>
    </source>
</evidence>
<organism evidence="2 3">
    <name type="scientific">Arthrobacter subterraneus</name>
    <dbReference type="NCBI Taxonomy" id="335973"/>
    <lineage>
        <taxon>Bacteria</taxon>
        <taxon>Bacillati</taxon>
        <taxon>Actinomycetota</taxon>
        <taxon>Actinomycetes</taxon>
        <taxon>Micrococcales</taxon>
        <taxon>Micrococcaceae</taxon>
        <taxon>Arthrobacter</taxon>
    </lineage>
</organism>
<evidence type="ECO:0008006" key="4">
    <source>
        <dbReference type="Google" id="ProtNLM"/>
    </source>
</evidence>
<dbReference type="InterPro" id="IPR045931">
    <property type="entry name" value="DUF6350"/>
</dbReference>
<keyword evidence="1" id="KW-1133">Transmembrane helix</keyword>
<evidence type="ECO:0000256" key="1">
    <source>
        <dbReference type="SAM" id="Phobius"/>
    </source>
</evidence>
<dbReference type="Proteomes" id="UP000199258">
    <property type="component" value="Unassembled WGS sequence"/>
</dbReference>
<feature type="transmembrane region" description="Helical" evidence="1">
    <location>
        <begin position="25"/>
        <end position="46"/>
    </location>
</feature>
<feature type="transmembrane region" description="Helical" evidence="1">
    <location>
        <begin position="392"/>
        <end position="412"/>
    </location>
</feature>
<proteinExistence type="predicted"/>
<feature type="transmembrane region" description="Helical" evidence="1">
    <location>
        <begin position="307"/>
        <end position="327"/>
    </location>
</feature>
<protein>
    <recommendedName>
        <fullName evidence="4">Integral membrane protein</fullName>
    </recommendedName>
</protein>
<keyword evidence="3" id="KW-1185">Reference proteome</keyword>
<feature type="transmembrane region" description="Helical" evidence="1">
    <location>
        <begin position="83"/>
        <end position="104"/>
    </location>
</feature>
<dbReference type="OrthoDB" id="3742900at2"/>
<feature type="transmembrane region" description="Helical" evidence="1">
    <location>
        <begin position="243"/>
        <end position="266"/>
    </location>
</feature>
<keyword evidence="1" id="KW-0812">Transmembrane</keyword>
<sequence length="421" mass="43137">MEVMKLPTKPRALPMPLWLQGAFELGQAAVISALIVLVPLCAVWLAGGFAARDALGTAQLAAQSWLVLHGAPLHLALPVGGTGLLWAVPLALTLIPFLLAWRAGRRLARASYTDQLWQALLGALAVYALFGLGAAYLADDGATSAPPAAGASVPLIAAGAGVLIGAYREAGSWGRLIGVDLAEWISTTSQHSRWAGSYVWSAVRAAFLAVIAALGLSALLLAVTLAIHWAAIATIYERLDAGMIGGAVVTIGQLGFLPNLAVWTLAWSSGAGFALGTGSSISPLATTAGPLPAIPLLGAVPSGVLEYGLAALALPVAAGILAGWWFLREGENHFDEWLQLKTDARWFTAAASTLTLGVFVGVLAGAATAVLALASRASVGVGRFVDLGPDPLWTGLLVAAEVGIGVVIGYAAGPMLERESK</sequence>
<dbReference type="AlphaFoldDB" id="A0A1G8LPD1"/>
<feature type="transmembrane region" description="Helical" evidence="1">
    <location>
        <begin position="273"/>
        <end position="295"/>
    </location>
</feature>
<name>A0A1G8LPD1_9MICC</name>
<dbReference type="EMBL" id="FNDT01000014">
    <property type="protein sequence ID" value="SDI57317.1"/>
    <property type="molecule type" value="Genomic_DNA"/>
</dbReference>
<evidence type="ECO:0000313" key="2">
    <source>
        <dbReference type="EMBL" id="SDI57317.1"/>
    </source>
</evidence>
<gene>
    <name evidence="2" type="ORF">SAMN04488693_11465</name>
</gene>
<dbReference type="Pfam" id="PF19877">
    <property type="entry name" value="DUF6350"/>
    <property type="match status" value="1"/>
</dbReference>
<keyword evidence="1" id="KW-0472">Membrane</keyword>
<dbReference type="STRING" id="335973.SAMN04488693_11465"/>